<accession>A0A0F8ZJZ3</accession>
<comment type="caution">
    <text evidence="1">The sequence shown here is derived from an EMBL/GenBank/DDBJ whole genome shotgun (WGS) entry which is preliminary data.</text>
</comment>
<protein>
    <submittedName>
        <fullName evidence="1">Uncharacterized protein</fullName>
    </submittedName>
</protein>
<reference evidence="1" key="1">
    <citation type="journal article" date="2015" name="Nature">
        <title>Complex archaea that bridge the gap between prokaryotes and eukaryotes.</title>
        <authorList>
            <person name="Spang A."/>
            <person name="Saw J.H."/>
            <person name="Jorgensen S.L."/>
            <person name="Zaremba-Niedzwiedzka K."/>
            <person name="Martijn J."/>
            <person name="Lind A.E."/>
            <person name="van Eijk R."/>
            <person name="Schleper C."/>
            <person name="Guy L."/>
            <person name="Ettema T.J."/>
        </authorList>
    </citation>
    <scope>NUCLEOTIDE SEQUENCE</scope>
</reference>
<feature type="non-terminal residue" evidence="1">
    <location>
        <position position="33"/>
    </location>
</feature>
<name>A0A0F8ZJZ3_9ZZZZ</name>
<gene>
    <name evidence="1" type="ORF">LCGC14_2961170</name>
</gene>
<evidence type="ECO:0000313" key="1">
    <source>
        <dbReference type="EMBL" id="KKK66729.1"/>
    </source>
</evidence>
<dbReference type="EMBL" id="LAZR01059942">
    <property type="protein sequence ID" value="KKK66729.1"/>
    <property type="molecule type" value="Genomic_DNA"/>
</dbReference>
<proteinExistence type="predicted"/>
<dbReference type="AlphaFoldDB" id="A0A0F8ZJZ3"/>
<organism evidence="1">
    <name type="scientific">marine sediment metagenome</name>
    <dbReference type="NCBI Taxonomy" id="412755"/>
    <lineage>
        <taxon>unclassified sequences</taxon>
        <taxon>metagenomes</taxon>
        <taxon>ecological metagenomes</taxon>
    </lineage>
</organism>
<sequence>MRLCRRSCHNEEGCRVKQYHDALREVLDQGVTS</sequence>